<protein>
    <submittedName>
        <fullName evidence="2">Zinc finger FYVE domain-containing protein 16</fullName>
    </submittedName>
</protein>
<dbReference type="Proteomes" id="UP000053369">
    <property type="component" value="Unassembled WGS sequence"/>
</dbReference>
<accession>A0A091RI32</accession>
<dbReference type="GO" id="GO:0006622">
    <property type="term" value="P:protein targeting to lysosome"/>
    <property type="evidence" value="ECO:0007669"/>
    <property type="project" value="TreeGrafter"/>
</dbReference>
<sequence length="292" mass="32240">VEMGRSCIKIPLRKYNEVMKVLNSANEHVISVGASFNTEADSHLVCVQNKHGLYHTQAISATGHPRKVTGASFVVFNGALKASSGYLAKSSIVEDGLMVQITAETMENLRQALKDKKDFKITCGKTDPEDVKEYVDICWVENEEKTNKGILSPIDGISMDGTQSEKLPQGRDFEREGKVMKCTEVYYFLKDHELSSAVPHQFAKDIAIACSTALCPHLKTLKNNGMSKIGLRVSIDLDMVEYLAGSGGYLLPQNYLNELDSALIPVIHGGMSDPTSLPLKIELIFFIIEHLF</sequence>
<evidence type="ECO:0000313" key="3">
    <source>
        <dbReference type="Proteomes" id="UP000053369"/>
    </source>
</evidence>
<gene>
    <name evidence="2" type="ORF">N332_09108</name>
</gene>
<dbReference type="InterPro" id="IPR022557">
    <property type="entry name" value="SARA-like_C"/>
</dbReference>
<evidence type="ECO:0000259" key="1">
    <source>
        <dbReference type="SMART" id="SM01421"/>
    </source>
</evidence>
<dbReference type="PANTHER" id="PTHR46319:SF1">
    <property type="entry name" value="ZINC FINGER FYVE DOMAIN-CONTAINING PROTEIN 16"/>
    <property type="match status" value="1"/>
</dbReference>
<dbReference type="SMART" id="SM01421">
    <property type="entry name" value="DUF3480"/>
    <property type="match status" value="1"/>
</dbReference>
<name>A0A091RI32_9AVES</name>
<keyword evidence="3" id="KW-1185">Reference proteome</keyword>
<dbReference type="Gene3D" id="3.30.500.40">
    <property type="match status" value="1"/>
</dbReference>
<feature type="domain" description="Smad anchor for receptor activation-like C-terminal" evidence="1">
    <location>
        <begin position="1"/>
        <end position="267"/>
    </location>
</feature>
<dbReference type="FunFam" id="3.30.500.40:FF:000002">
    <property type="entry name" value="Zinc finger FYVE domain-containing protein 16"/>
    <property type="match status" value="1"/>
</dbReference>
<dbReference type="PANTHER" id="PTHR46319">
    <property type="entry name" value="ZINC FINGER FYVE DOMAIN-CONTAINING PROTEIN"/>
    <property type="match status" value="1"/>
</dbReference>
<proteinExistence type="predicted"/>
<feature type="non-terminal residue" evidence="2">
    <location>
        <position position="1"/>
    </location>
</feature>
<dbReference type="AlphaFoldDB" id="A0A091RI32"/>
<dbReference type="Gene3D" id="3.30.1360.220">
    <property type="entry name" value="Domain of unknown function (DUF3480), N-terminal subdomain"/>
    <property type="match status" value="1"/>
</dbReference>
<evidence type="ECO:0000313" key="2">
    <source>
        <dbReference type="EMBL" id="KFQ39528.1"/>
    </source>
</evidence>
<organism evidence="2 3">
    <name type="scientific">Mesitornis unicolor</name>
    <name type="common">brown roatelo</name>
    <dbReference type="NCBI Taxonomy" id="54374"/>
    <lineage>
        <taxon>Eukaryota</taxon>
        <taxon>Metazoa</taxon>
        <taxon>Chordata</taxon>
        <taxon>Craniata</taxon>
        <taxon>Vertebrata</taxon>
        <taxon>Euteleostomi</taxon>
        <taxon>Archelosauria</taxon>
        <taxon>Archosauria</taxon>
        <taxon>Dinosauria</taxon>
        <taxon>Saurischia</taxon>
        <taxon>Theropoda</taxon>
        <taxon>Coelurosauria</taxon>
        <taxon>Aves</taxon>
        <taxon>Neognathae</taxon>
        <taxon>Neoaves</taxon>
        <taxon>Columbimorphae</taxon>
        <taxon>Mesitornithiformes</taxon>
        <taxon>Mesitornithidae</taxon>
        <taxon>Mesitornis</taxon>
    </lineage>
</organism>
<dbReference type="EMBL" id="KK819457">
    <property type="protein sequence ID" value="KFQ39528.1"/>
    <property type="molecule type" value="Genomic_DNA"/>
</dbReference>
<dbReference type="GO" id="GO:0016197">
    <property type="term" value="P:endosomal transport"/>
    <property type="evidence" value="ECO:0007669"/>
    <property type="project" value="TreeGrafter"/>
</dbReference>
<reference evidence="2 3" key="1">
    <citation type="submission" date="2014-04" db="EMBL/GenBank/DDBJ databases">
        <title>Genome evolution of avian class.</title>
        <authorList>
            <person name="Zhang G."/>
            <person name="Li C."/>
        </authorList>
    </citation>
    <scope>NUCLEOTIDE SEQUENCE [LARGE SCALE GENOMIC DNA]</scope>
    <source>
        <strain evidence="2">BGI_N332</strain>
    </source>
</reference>
<feature type="non-terminal residue" evidence="2">
    <location>
        <position position="292"/>
    </location>
</feature>
<dbReference type="GO" id="GO:0031901">
    <property type="term" value="C:early endosome membrane"/>
    <property type="evidence" value="ECO:0007669"/>
    <property type="project" value="TreeGrafter"/>
</dbReference>
<dbReference type="Pfam" id="PF11979">
    <property type="entry name" value="SARA_C"/>
    <property type="match status" value="1"/>
</dbReference>
<dbReference type="FunFam" id="3.30.1360.220:FF:000001">
    <property type="entry name" value="Zinc finger, FYVE domain-containing 9a"/>
    <property type="match status" value="1"/>
</dbReference>